<dbReference type="InterPro" id="IPR012967">
    <property type="entry name" value="COMT_dimerisation"/>
</dbReference>
<keyword evidence="3" id="KW-0949">S-adenosyl-L-methionine</keyword>
<dbReference type="AlphaFoldDB" id="A0A2P6Q4C5"/>
<dbReference type="EC" id="2.1.1.6" evidence="7"/>
<dbReference type="PIRSF" id="PIRSF005739">
    <property type="entry name" value="O-mtase"/>
    <property type="match status" value="1"/>
</dbReference>
<evidence type="ECO:0000259" key="5">
    <source>
        <dbReference type="Pfam" id="PF00891"/>
    </source>
</evidence>
<gene>
    <name evidence="7" type="ORF">RchiOBHm_Chr5g0009461</name>
</gene>
<evidence type="ECO:0000256" key="2">
    <source>
        <dbReference type="ARBA" id="ARBA00022679"/>
    </source>
</evidence>
<dbReference type="FunFam" id="1.10.10.10:FF:000213">
    <property type="entry name" value="Coniferyl alcohol 9-O-methyltransferase"/>
    <property type="match status" value="1"/>
</dbReference>
<dbReference type="InterPro" id="IPR036388">
    <property type="entry name" value="WH-like_DNA-bd_sf"/>
</dbReference>
<feature type="domain" description="O-methyltransferase dimerisation" evidence="6">
    <location>
        <begin position="18"/>
        <end position="109"/>
    </location>
</feature>
<feature type="domain" description="O-methyltransferase C-terminal" evidence="5">
    <location>
        <begin position="130"/>
        <end position="337"/>
    </location>
</feature>
<protein>
    <submittedName>
        <fullName evidence="7">Putative catechol O-methyltransferase</fullName>
        <ecNumber evidence="7">2.1.1.6</ecNumber>
    </submittedName>
</protein>
<keyword evidence="1 7" id="KW-0489">Methyltransferase</keyword>
<dbReference type="Gene3D" id="3.40.50.150">
    <property type="entry name" value="Vaccinia Virus protein VP39"/>
    <property type="match status" value="1"/>
</dbReference>
<dbReference type="GO" id="GO:0032259">
    <property type="term" value="P:methylation"/>
    <property type="evidence" value="ECO:0007669"/>
    <property type="project" value="UniProtKB-KW"/>
</dbReference>
<keyword evidence="2 7" id="KW-0808">Transferase</keyword>
<dbReference type="Pfam" id="PF08100">
    <property type="entry name" value="Dimerisation"/>
    <property type="match status" value="1"/>
</dbReference>
<evidence type="ECO:0000256" key="4">
    <source>
        <dbReference type="PIRSR" id="PIRSR005739-1"/>
    </source>
</evidence>
<sequence length="355" mass="39767">MDSNEARDVFQAQSHVYKHIFNFVSSMSLKCAVQLGIPDIINSHGRAITLPELVTALQLHPAKTGHVHRLMRLMVHSGFFATKQVCMNQDEREEVAYDLTPSSRLLLKDKVPSMLPIVTAMLDPAFTTPWQFLGKWFRGNELTPFETAHGMGLWEYGDKNPEFNSLFNETMASDSGMMNLVIKDCKPIFEGLSSLIDVGGGTGTVARILCEAFPNLKCTVLELPQVVANLPDSANLKFIAGDMFNAIPPADAILLKLTLHDLSDEECLKVLKKCREAIPDSGQGKVIIIEIVINEEKDEHESTEAKLFFDMLMMVVVTGRERSEKEWEKLFLEAGFSKYKITPIFGLRSLIEVYP</sequence>
<evidence type="ECO:0000256" key="1">
    <source>
        <dbReference type="ARBA" id="ARBA00022603"/>
    </source>
</evidence>
<evidence type="ECO:0000256" key="3">
    <source>
        <dbReference type="ARBA" id="ARBA00022691"/>
    </source>
</evidence>
<dbReference type="EMBL" id="PDCK01000043">
    <property type="protein sequence ID" value="PRQ29033.1"/>
    <property type="molecule type" value="Genomic_DNA"/>
</dbReference>
<dbReference type="GO" id="GO:0009717">
    <property type="term" value="P:isoflavonoid biosynthetic process"/>
    <property type="evidence" value="ECO:0007669"/>
    <property type="project" value="UniProtKB-ARBA"/>
</dbReference>
<dbReference type="FunFam" id="3.40.50.150:FF:000057">
    <property type="entry name" value="O-methyltransferase ZRP4"/>
    <property type="match status" value="1"/>
</dbReference>
<dbReference type="Gene3D" id="1.10.10.10">
    <property type="entry name" value="Winged helix-like DNA-binding domain superfamily/Winged helix DNA-binding domain"/>
    <property type="match status" value="1"/>
</dbReference>
<proteinExistence type="predicted"/>
<dbReference type="Pfam" id="PF00891">
    <property type="entry name" value="Methyltransf_2"/>
    <property type="match status" value="1"/>
</dbReference>
<dbReference type="GO" id="GO:0046983">
    <property type="term" value="F:protein dimerization activity"/>
    <property type="evidence" value="ECO:0007669"/>
    <property type="project" value="InterPro"/>
</dbReference>
<reference evidence="7 8" key="1">
    <citation type="journal article" date="2018" name="Nat. Genet.">
        <title>The Rosa genome provides new insights in the design of modern roses.</title>
        <authorList>
            <person name="Bendahmane M."/>
        </authorList>
    </citation>
    <scope>NUCLEOTIDE SEQUENCE [LARGE SCALE GENOMIC DNA]</scope>
    <source>
        <strain evidence="8">cv. Old Blush</strain>
    </source>
</reference>
<evidence type="ECO:0000313" key="8">
    <source>
        <dbReference type="Proteomes" id="UP000238479"/>
    </source>
</evidence>
<dbReference type="InterPro" id="IPR001077">
    <property type="entry name" value="COMT_C"/>
</dbReference>
<dbReference type="InterPro" id="IPR036390">
    <property type="entry name" value="WH_DNA-bd_sf"/>
</dbReference>
<dbReference type="SUPFAM" id="SSF46785">
    <property type="entry name" value="Winged helix' DNA-binding domain"/>
    <property type="match status" value="1"/>
</dbReference>
<dbReference type="InterPro" id="IPR029063">
    <property type="entry name" value="SAM-dependent_MTases_sf"/>
</dbReference>
<dbReference type="PANTHER" id="PTHR11746">
    <property type="entry name" value="O-METHYLTRANSFERASE"/>
    <property type="match status" value="1"/>
</dbReference>
<name>A0A2P6Q4C5_ROSCH</name>
<accession>A0A2P6Q4C5</accession>
<dbReference type="OrthoDB" id="2410195at2759"/>
<keyword evidence="8" id="KW-1185">Reference proteome</keyword>
<dbReference type="Proteomes" id="UP000238479">
    <property type="component" value="Chromosome 5"/>
</dbReference>
<evidence type="ECO:0000313" key="7">
    <source>
        <dbReference type="EMBL" id="PRQ29033.1"/>
    </source>
</evidence>
<organism evidence="7 8">
    <name type="scientific">Rosa chinensis</name>
    <name type="common">China rose</name>
    <dbReference type="NCBI Taxonomy" id="74649"/>
    <lineage>
        <taxon>Eukaryota</taxon>
        <taxon>Viridiplantae</taxon>
        <taxon>Streptophyta</taxon>
        <taxon>Embryophyta</taxon>
        <taxon>Tracheophyta</taxon>
        <taxon>Spermatophyta</taxon>
        <taxon>Magnoliopsida</taxon>
        <taxon>eudicotyledons</taxon>
        <taxon>Gunneridae</taxon>
        <taxon>Pentapetalae</taxon>
        <taxon>rosids</taxon>
        <taxon>fabids</taxon>
        <taxon>Rosales</taxon>
        <taxon>Rosaceae</taxon>
        <taxon>Rosoideae</taxon>
        <taxon>Rosoideae incertae sedis</taxon>
        <taxon>Rosa</taxon>
    </lineage>
</organism>
<dbReference type="Gramene" id="PRQ29033">
    <property type="protein sequence ID" value="PRQ29033"/>
    <property type="gene ID" value="RchiOBHm_Chr5g0009461"/>
</dbReference>
<dbReference type="OMA" id="INGMERN"/>
<dbReference type="CDD" id="cd02440">
    <property type="entry name" value="AdoMet_MTases"/>
    <property type="match status" value="1"/>
</dbReference>
<dbReference type="GO" id="GO:0016206">
    <property type="term" value="F:catechol O-methyltransferase activity"/>
    <property type="evidence" value="ECO:0007669"/>
    <property type="project" value="UniProtKB-EC"/>
</dbReference>
<feature type="active site" description="Proton acceptor" evidence="4">
    <location>
        <position position="260"/>
    </location>
</feature>
<comment type="caution">
    <text evidence="7">The sequence shown here is derived from an EMBL/GenBank/DDBJ whole genome shotgun (WGS) entry which is preliminary data.</text>
</comment>
<dbReference type="InterPro" id="IPR016461">
    <property type="entry name" value="COMT-like"/>
</dbReference>
<dbReference type="PROSITE" id="PS51683">
    <property type="entry name" value="SAM_OMT_II"/>
    <property type="match status" value="1"/>
</dbReference>
<dbReference type="SUPFAM" id="SSF53335">
    <property type="entry name" value="S-adenosyl-L-methionine-dependent methyltransferases"/>
    <property type="match status" value="1"/>
</dbReference>
<evidence type="ECO:0000259" key="6">
    <source>
        <dbReference type="Pfam" id="PF08100"/>
    </source>
</evidence>